<organism evidence="2 3">
    <name type="scientific">Lutibaculum baratangense AMV1</name>
    <dbReference type="NCBI Taxonomy" id="631454"/>
    <lineage>
        <taxon>Bacteria</taxon>
        <taxon>Pseudomonadati</taxon>
        <taxon>Pseudomonadota</taxon>
        <taxon>Alphaproteobacteria</taxon>
        <taxon>Hyphomicrobiales</taxon>
        <taxon>Tepidamorphaceae</taxon>
        <taxon>Lutibaculum</taxon>
    </lineage>
</organism>
<feature type="transmembrane region" description="Helical" evidence="1">
    <location>
        <begin position="186"/>
        <end position="208"/>
    </location>
</feature>
<feature type="transmembrane region" description="Helical" evidence="1">
    <location>
        <begin position="350"/>
        <end position="368"/>
    </location>
</feature>
<dbReference type="STRING" id="631454.N177_3498"/>
<keyword evidence="1" id="KW-1133">Transmembrane helix</keyword>
<feature type="transmembrane region" description="Helical" evidence="1">
    <location>
        <begin position="156"/>
        <end position="174"/>
    </location>
</feature>
<feature type="transmembrane region" description="Helical" evidence="1">
    <location>
        <begin position="374"/>
        <end position="394"/>
    </location>
</feature>
<keyword evidence="1" id="KW-0812">Transmembrane</keyword>
<evidence type="ECO:0000313" key="2">
    <source>
        <dbReference type="EMBL" id="ESR23430.1"/>
    </source>
</evidence>
<feature type="transmembrane region" description="Helical" evidence="1">
    <location>
        <begin position="33"/>
        <end position="55"/>
    </location>
</feature>
<feature type="transmembrane region" description="Helical" evidence="1">
    <location>
        <begin position="98"/>
        <end position="117"/>
    </location>
</feature>
<dbReference type="eggNOG" id="COG3213">
    <property type="taxonomic scope" value="Bacteria"/>
</dbReference>
<sequence length="404" mass="42392">MASIQALHPRPGAEAAADRYSWPHWLSGGFRPFFFGGALAMALSVLAWLPTMMGLWQIPTAFTPRDWHVHTLIFGGVLAIVAGFALTAVSNWTGRKPVAGRLLALLVVLWLAGRVATSFSGLIGAYLAAAVDLLFPAALVFVFAREVVAGGNRRNLVVVGLVALLGLTDAAFHYEAITRGTADHALRAGVAVVLMLVLLIGGRIIPAFTRNWLASRTPDRLPKTFDRVDAASIMVAAVALALWVLEPFAEGTGLALLAAGALAFARLLRWRGLATQSEPLLAVLHVAFLTVPLGFVLVGTSALSPVVDAQSAVHVWTAGTFGLITLAVMTRASRGHSGHPLTAGRLELSVFALVIVGAAARVASPYAGGIALDLLNVAGLAWAGAYLAFAAGYARMLLVRPARP</sequence>
<dbReference type="PATRIC" id="fig|631454.5.peg.3458"/>
<proteinExistence type="predicted"/>
<dbReference type="Proteomes" id="UP000017819">
    <property type="component" value="Unassembled WGS sequence"/>
</dbReference>
<comment type="caution">
    <text evidence="2">The sequence shown here is derived from an EMBL/GenBank/DDBJ whole genome shotgun (WGS) entry which is preliminary data.</text>
</comment>
<keyword evidence="1" id="KW-0472">Membrane</keyword>
<dbReference type="Pfam" id="PF05940">
    <property type="entry name" value="NnrS"/>
    <property type="match status" value="1"/>
</dbReference>
<feature type="transmembrane region" description="Helical" evidence="1">
    <location>
        <begin position="67"/>
        <end position="86"/>
    </location>
</feature>
<evidence type="ECO:0000313" key="3">
    <source>
        <dbReference type="Proteomes" id="UP000017819"/>
    </source>
</evidence>
<name>V4RJL7_9HYPH</name>
<dbReference type="RefSeq" id="WP_023433616.1">
    <property type="nucleotide sequence ID" value="NZ_AWXZ01000039.1"/>
</dbReference>
<evidence type="ECO:0000256" key="1">
    <source>
        <dbReference type="SAM" id="Phobius"/>
    </source>
</evidence>
<feature type="transmembrane region" description="Helical" evidence="1">
    <location>
        <begin position="309"/>
        <end position="329"/>
    </location>
</feature>
<dbReference type="InterPro" id="IPR010266">
    <property type="entry name" value="NnrS"/>
</dbReference>
<accession>V4RJL7</accession>
<keyword evidence="3" id="KW-1185">Reference proteome</keyword>
<dbReference type="AlphaFoldDB" id="V4RJL7"/>
<reference evidence="2 3" key="1">
    <citation type="journal article" date="2014" name="Genome Announc.">
        <title>Draft Genome Sequence of Lutibaculum baratangense Strain AMV1T, Isolated from a Mud Volcano in Andamans, India.</title>
        <authorList>
            <person name="Singh A."/>
            <person name="Sreenivas A."/>
            <person name="Sathyanarayana Reddy G."/>
            <person name="Pinnaka A.K."/>
            <person name="Shivaji S."/>
        </authorList>
    </citation>
    <scope>NUCLEOTIDE SEQUENCE [LARGE SCALE GENOMIC DNA]</scope>
    <source>
        <strain evidence="2 3">AMV1</strain>
    </source>
</reference>
<feature type="transmembrane region" description="Helical" evidence="1">
    <location>
        <begin position="228"/>
        <end position="245"/>
    </location>
</feature>
<protein>
    <submittedName>
        <fullName evidence="2">NnrS protein involved in response to NO</fullName>
    </submittedName>
</protein>
<feature type="transmembrane region" description="Helical" evidence="1">
    <location>
        <begin position="280"/>
        <end position="303"/>
    </location>
</feature>
<feature type="transmembrane region" description="Helical" evidence="1">
    <location>
        <begin position="251"/>
        <end position="268"/>
    </location>
</feature>
<gene>
    <name evidence="2" type="ORF">N177_3498</name>
</gene>
<feature type="transmembrane region" description="Helical" evidence="1">
    <location>
        <begin position="123"/>
        <end position="144"/>
    </location>
</feature>
<dbReference type="EMBL" id="AWXZ01000039">
    <property type="protein sequence ID" value="ESR23430.1"/>
    <property type="molecule type" value="Genomic_DNA"/>
</dbReference>